<accession>A0A5C1QFR7</accession>
<dbReference type="InterPro" id="IPR006660">
    <property type="entry name" value="Arsenate_reductase-like"/>
</dbReference>
<evidence type="ECO:0000313" key="3">
    <source>
        <dbReference type="EMBL" id="QEN05909.1"/>
    </source>
</evidence>
<dbReference type="KEGG" id="sper:EW093_14810"/>
<dbReference type="PANTHER" id="PTHR30041">
    <property type="entry name" value="ARSENATE REDUCTASE"/>
    <property type="match status" value="1"/>
</dbReference>
<dbReference type="Proteomes" id="UP000323824">
    <property type="component" value="Chromosome"/>
</dbReference>
<evidence type="ECO:0000256" key="2">
    <source>
        <dbReference type="PROSITE-ProRule" id="PRU01282"/>
    </source>
</evidence>
<dbReference type="Pfam" id="PF03960">
    <property type="entry name" value="ArsC"/>
    <property type="match status" value="1"/>
</dbReference>
<evidence type="ECO:0000256" key="1">
    <source>
        <dbReference type="ARBA" id="ARBA00007198"/>
    </source>
</evidence>
<dbReference type="PROSITE" id="PS51353">
    <property type="entry name" value="ARSC"/>
    <property type="match status" value="1"/>
</dbReference>
<reference evidence="3 4" key="2">
    <citation type="submission" date="2019-09" db="EMBL/GenBank/DDBJ databases">
        <title>Complete Genome Sequence and Methylome Analysis of free living Spirochaetas.</title>
        <authorList>
            <person name="Leshcheva N."/>
            <person name="Mikheeva N."/>
        </authorList>
    </citation>
    <scope>NUCLEOTIDE SEQUENCE [LARGE SCALE GENOMIC DNA]</scope>
    <source>
        <strain evidence="3 4">P</strain>
    </source>
</reference>
<dbReference type="OrthoDB" id="9794155at2"/>
<dbReference type="AlphaFoldDB" id="A0A5C1QFR7"/>
<dbReference type="InterPro" id="IPR006504">
    <property type="entry name" value="Tscrpt_reg_Spx/MgsR"/>
</dbReference>
<dbReference type="RefSeq" id="WP_149569143.1">
    <property type="nucleotide sequence ID" value="NZ_CP035807.1"/>
</dbReference>
<proteinExistence type="inferred from homology"/>
<dbReference type="Gene3D" id="3.40.30.10">
    <property type="entry name" value="Glutaredoxin"/>
    <property type="match status" value="1"/>
</dbReference>
<dbReference type="PANTHER" id="PTHR30041:SF8">
    <property type="entry name" value="PROTEIN YFFB"/>
    <property type="match status" value="1"/>
</dbReference>
<evidence type="ECO:0000313" key="4">
    <source>
        <dbReference type="Proteomes" id="UP000323824"/>
    </source>
</evidence>
<name>A0A5C1QFR7_9SPIO</name>
<dbReference type="SUPFAM" id="SSF52833">
    <property type="entry name" value="Thioredoxin-like"/>
    <property type="match status" value="1"/>
</dbReference>
<dbReference type="NCBIfam" id="TIGR01617">
    <property type="entry name" value="arsC_related"/>
    <property type="match status" value="1"/>
</dbReference>
<reference evidence="3 4" key="1">
    <citation type="submission" date="2019-02" db="EMBL/GenBank/DDBJ databases">
        <authorList>
            <person name="Fomenkov A."/>
            <person name="Dubinina G."/>
            <person name="Grabovich M."/>
            <person name="Vincze T."/>
            <person name="Roberts R.J."/>
        </authorList>
    </citation>
    <scope>NUCLEOTIDE SEQUENCE [LARGE SCALE GENOMIC DNA]</scope>
    <source>
        <strain evidence="3 4">P</strain>
    </source>
</reference>
<sequence length="116" mass="13403">MKIWKYNRCGSCRKAIKYLDEKGLEYTALEILETPPTVDELKLMLGYLDGNIKKLFNTSGVKYREGNYKDKIKTLSQDETLNILSKEGALIKRPFILTETTGTVGFKEEVWDNIFK</sequence>
<comment type="similarity">
    <text evidence="1 2">Belongs to the ArsC family.</text>
</comment>
<gene>
    <name evidence="3" type="ORF">EW093_14810</name>
</gene>
<protein>
    <submittedName>
        <fullName evidence="3">Spx/MgsR family RNA polymerase-binding regulatory protein</fullName>
    </submittedName>
</protein>
<dbReference type="InterPro" id="IPR036249">
    <property type="entry name" value="Thioredoxin-like_sf"/>
</dbReference>
<dbReference type="PROSITE" id="PS51354">
    <property type="entry name" value="GLUTAREDOXIN_2"/>
    <property type="match status" value="1"/>
</dbReference>
<dbReference type="EMBL" id="CP035807">
    <property type="protein sequence ID" value="QEN05909.1"/>
    <property type="molecule type" value="Genomic_DNA"/>
</dbReference>
<organism evidence="3 4">
    <name type="scientific">Thiospirochaeta perfilievii</name>
    <dbReference type="NCBI Taxonomy" id="252967"/>
    <lineage>
        <taxon>Bacteria</taxon>
        <taxon>Pseudomonadati</taxon>
        <taxon>Spirochaetota</taxon>
        <taxon>Spirochaetia</taxon>
        <taxon>Spirochaetales</taxon>
        <taxon>Spirochaetaceae</taxon>
        <taxon>Thiospirochaeta</taxon>
    </lineage>
</organism>
<keyword evidence="4" id="KW-1185">Reference proteome</keyword>